<reference evidence="2 3" key="1">
    <citation type="submission" date="2019-06" db="EMBL/GenBank/DDBJ databases">
        <title>Genome sequence analysis of &gt;100 Bacillus licheniformis strains suggests intrinsic resistance to this species.</title>
        <authorList>
            <person name="Wels M."/>
            <person name="Siezen R.J."/>
            <person name="Johansen E."/>
            <person name="Stuer-Lauridsen B."/>
            <person name="Bjerre K."/>
            <person name="Nielsen B.K.K."/>
        </authorList>
    </citation>
    <scope>NUCLEOTIDE SEQUENCE [LARGE SCALE GENOMIC DNA]</scope>
    <source>
        <strain evidence="2 3">BAC-16736</strain>
    </source>
</reference>
<dbReference type="InterPro" id="IPR020825">
    <property type="entry name" value="Phe-tRNA_synthase-like_B3/B4"/>
</dbReference>
<evidence type="ECO:0008006" key="5">
    <source>
        <dbReference type="Google" id="ProtNLM"/>
    </source>
</evidence>
<dbReference type="Gene3D" id="3.50.40.10">
    <property type="entry name" value="Phenylalanyl-trna Synthetase, Chain B, domain 3"/>
    <property type="match status" value="1"/>
</dbReference>
<evidence type="ECO:0000313" key="2">
    <source>
        <dbReference type="EMBL" id="TWL28530.1"/>
    </source>
</evidence>
<organism evidence="2 3">
    <name type="scientific">Bacillus licheniformis</name>
    <dbReference type="NCBI Taxonomy" id="1402"/>
    <lineage>
        <taxon>Bacteria</taxon>
        <taxon>Bacillati</taxon>
        <taxon>Bacillota</taxon>
        <taxon>Bacilli</taxon>
        <taxon>Bacillales</taxon>
        <taxon>Bacillaceae</taxon>
        <taxon>Bacillus</taxon>
    </lineage>
</organism>
<dbReference type="SUPFAM" id="SSF56037">
    <property type="entry name" value="PheT/TilS domain"/>
    <property type="match status" value="1"/>
</dbReference>
<dbReference type="RefSeq" id="WP_009328997.1">
    <property type="nucleotide sequence ID" value="NZ_BEXU01000018.1"/>
</dbReference>
<dbReference type="Proteomes" id="UP000435910">
    <property type="component" value="Unassembled WGS sequence"/>
</dbReference>
<dbReference type="OMA" id="FEQIHGG"/>
<sequence>MELRLQIAPAILNRIPSFKVGAVLYQGIEINGSPQMLKGRLRLFQESLFFDYADRSIEDESAVKEWHDAFRELNPSFSGRESGLERMLEDIKEQRFVEPKNSAVDLSRFFSLKYLIPVHIYDARNLKGPIKIEPGGPDEIITFSDDAGAFGTITENLSLHHAGADTKDALQLVFFRPSLSKEEASRLLDSLTKMFEQIHGGRHISAVFP</sequence>
<dbReference type="EMBL" id="NILC01000021">
    <property type="protein sequence ID" value="TWL28530.1"/>
    <property type="molecule type" value="Genomic_DNA"/>
</dbReference>
<dbReference type="GeneID" id="92862469"/>
<evidence type="ECO:0000313" key="1">
    <source>
        <dbReference type="EMBL" id="QPR72481.1"/>
    </source>
</evidence>
<evidence type="ECO:0000313" key="4">
    <source>
        <dbReference type="Proteomes" id="UP000595038"/>
    </source>
</evidence>
<dbReference type="EMBL" id="CP065647">
    <property type="protein sequence ID" value="QPR72481.1"/>
    <property type="molecule type" value="Genomic_DNA"/>
</dbReference>
<accession>A0A1Y0YCL3</accession>
<reference evidence="1 4" key="2">
    <citation type="submission" date="2020-12" db="EMBL/GenBank/DDBJ databases">
        <title>FDA dAtabase for Regulatory Grade micrObial Sequences (FDA-ARGOS): Supporting development and validation of Infectious Disease Dx tests.</title>
        <authorList>
            <person name="Nelson B."/>
            <person name="Plummer A."/>
            <person name="Tallon L."/>
            <person name="Sadzewicz L."/>
            <person name="Zhao X."/>
            <person name="Boylan J."/>
            <person name="Ott S."/>
            <person name="Bowen H."/>
            <person name="Vavikolanu K."/>
            <person name="Mehta A."/>
            <person name="Aluvathingal J."/>
            <person name="Nadendla S."/>
            <person name="Myers T."/>
            <person name="Yan Y."/>
            <person name="Sichtig H."/>
        </authorList>
    </citation>
    <scope>NUCLEOTIDE SEQUENCE [LARGE SCALE GENOMIC DNA]</scope>
    <source>
        <strain evidence="1 4">FDAARGOS_923</strain>
    </source>
</reference>
<evidence type="ECO:0000313" key="3">
    <source>
        <dbReference type="Proteomes" id="UP000435910"/>
    </source>
</evidence>
<gene>
    <name evidence="2" type="ORF">CHCC16736_3132</name>
    <name evidence="1" type="ORF">I6G80_22175</name>
</gene>
<protein>
    <recommendedName>
        <fullName evidence="5">B3/B4 tRNA-binding domain-containing protein</fullName>
    </recommendedName>
</protein>
<name>A0A1Y0YCL3_BACLI</name>
<proteinExistence type="predicted"/>
<dbReference type="AlphaFoldDB" id="A0A1Y0YCL3"/>
<dbReference type="Proteomes" id="UP000595038">
    <property type="component" value="Chromosome"/>
</dbReference>